<protein>
    <submittedName>
        <fullName evidence="1">Uncharacterized protein</fullName>
    </submittedName>
</protein>
<dbReference type="AlphaFoldDB" id="A0A098LAE6"/>
<evidence type="ECO:0000313" key="2">
    <source>
        <dbReference type="Proteomes" id="UP000030185"/>
    </source>
</evidence>
<sequence length="266" mass="30756">MTFSLNFKIYNTNMKKFIAYFDFLGFSDFIEKNDSAKQHKVMRNIYLAIENALANWVSVKNHAGFYNPDISKSTLSTLNFSDTVIFITQDDSMNSFLEIMKVAFEFNSYSIRLEFPVRGCIVYDEIFFTPFNQKNQAGGVYHLTSVYGKGLVKAHIIANSQDWAGTIVEKSAIDYVNALPTNTEIEPILEEFTKRYHVPFKNGDKKEEYVLRITKGDLDDMLIENLKKNIANNFIQYNKSIEDSSVKQKLHNTLEFIESFRNEKKG</sequence>
<proteinExistence type="predicted"/>
<comment type="caution">
    <text evidence="1">The sequence shown here is derived from an EMBL/GenBank/DDBJ whole genome shotgun (WGS) entry which is preliminary data.</text>
</comment>
<organism evidence="1 2">
    <name type="scientific">Sporocytophaga myxococcoides</name>
    <dbReference type="NCBI Taxonomy" id="153721"/>
    <lineage>
        <taxon>Bacteria</taxon>
        <taxon>Pseudomonadati</taxon>
        <taxon>Bacteroidota</taxon>
        <taxon>Cytophagia</taxon>
        <taxon>Cytophagales</taxon>
        <taxon>Cytophagaceae</taxon>
        <taxon>Sporocytophaga</taxon>
    </lineage>
</organism>
<dbReference type="Proteomes" id="UP000030185">
    <property type="component" value="Unassembled WGS sequence"/>
</dbReference>
<dbReference type="EMBL" id="BBLT01000001">
    <property type="protein sequence ID" value="GAL83402.1"/>
    <property type="molecule type" value="Genomic_DNA"/>
</dbReference>
<keyword evidence="2" id="KW-1185">Reference proteome</keyword>
<evidence type="ECO:0000313" key="1">
    <source>
        <dbReference type="EMBL" id="GAL83402.1"/>
    </source>
</evidence>
<name>A0A098LAE6_9BACT</name>
<gene>
    <name evidence="1" type="ORF">MYP_629</name>
</gene>
<accession>A0A098LAE6</accession>
<reference evidence="1 2" key="1">
    <citation type="submission" date="2014-09" db="EMBL/GenBank/DDBJ databases">
        <title>Sporocytophaga myxococcoides PG-01 genome sequencing.</title>
        <authorList>
            <person name="Liu L."/>
            <person name="Gao P.J."/>
            <person name="Chen G.J."/>
            <person name="Wang L.S."/>
        </authorList>
    </citation>
    <scope>NUCLEOTIDE SEQUENCE [LARGE SCALE GENOMIC DNA]</scope>
    <source>
        <strain evidence="1 2">PG-01</strain>
    </source>
</reference>
<dbReference type="eggNOG" id="ENOG5031G46">
    <property type="taxonomic scope" value="Bacteria"/>
</dbReference>